<dbReference type="PANTHER" id="PTHR30346">
    <property type="entry name" value="TRANSCRIPTIONAL DUAL REGULATOR HCAR-RELATED"/>
    <property type="match status" value="1"/>
</dbReference>
<name>W8KGW4_9GAMM</name>
<keyword evidence="4" id="KW-0010">Activator</keyword>
<dbReference type="Pfam" id="PF03466">
    <property type="entry name" value="LysR_substrate"/>
    <property type="match status" value="1"/>
</dbReference>
<dbReference type="Proteomes" id="UP000019442">
    <property type="component" value="Chromosome"/>
</dbReference>
<accession>W8KGW4</accession>
<dbReference type="Gene3D" id="1.10.10.10">
    <property type="entry name" value="Winged helix-like DNA-binding domain superfamily/Winged helix DNA-binding domain"/>
    <property type="match status" value="1"/>
</dbReference>
<dbReference type="PROSITE" id="PS50931">
    <property type="entry name" value="HTH_LYSR"/>
    <property type="match status" value="1"/>
</dbReference>
<evidence type="ECO:0000256" key="1">
    <source>
        <dbReference type="ARBA" id="ARBA00009437"/>
    </source>
</evidence>
<dbReference type="CDD" id="cd08411">
    <property type="entry name" value="PBP2_OxyR"/>
    <property type="match status" value="1"/>
</dbReference>
<dbReference type="GO" id="GO:0032993">
    <property type="term" value="C:protein-DNA complex"/>
    <property type="evidence" value="ECO:0007669"/>
    <property type="project" value="TreeGrafter"/>
</dbReference>
<reference evidence="7 8" key="1">
    <citation type="journal article" date="2014" name="J Genomics">
        <title>Draft Genome Sequence of the Extremely Halophilic Phototrophic Purple Sulfur Bacterium Halorhodospira halochloris.</title>
        <authorList>
            <person name="Singh K.S."/>
            <person name="Kirksey J."/>
            <person name="Hoff W.D."/>
            <person name="Deole R."/>
        </authorList>
    </citation>
    <scope>NUCLEOTIDE SEQUENCE [LARGE SCALE GENOMIC DNA]</scope>
    <source>
        <strain evidence="7 8">A</strain>
    </source>
</reference>
<organism evidence="7 8">
    <name type="scientific">Ectothiorhodospira haloalkaliphila</name>
    <dbReference type="NCBI Taxonomy" id="421628"/>
    <lineage>
        <taxon>Bacteria</taxon>
        <taxon>Pseudomonadati</taxon>
        <taxon>Pseudomonadota</taxon>
        <taxon>Gammaproteobacteria</taxon>
        <taxon>Chromatiales</taxon>
        <taxon>Ectothiorhodospiraceae</taxon>
        <taxon>Ectothiorhodospira</taxon>
    </lineage>
</organism>
<keyword evidence="5" id="KW-0804">Transcription</keyword>
<evidence type="ECO:0000256" key="5">
    <source>
        <dbReference type="ARBA" id="ARBA00023163"/>
    </source>
</evidence>
<dbReference type="InterPro" id="IPR036390">
    <property type="entry name" value="WH_DNA-bd_sf"/>
</dbReference>
<dbReference type="AlphaFoldDB" id="W8KGW4"/>
<dbReference type="SUPFAM" id="SSF46785">
    <property type="entry name" value="Winged helix' DNA-binding domain"/>
    <property type="match status" value="1"/>
</dbReference>
<dbReference type="FunFam" id="1.10.10.10:FF:000001">
    <property type="entry name" value="LysR family transcriptional regulator"/>
    <property type="match status" value="1"/>
</dbReference>
<protein>
    <submittedName>
        <fullName evidence="7">LysR family transcriptional regulator</fullName>
    </submittedName>
</protein>
<comment type="similarity">
    <text evidence="1">Belongs to the LysR transcriptional regulatory family.</text>
</comment>
<gene>
    <name evidence="7" type="ORF">M911_07545</name>
</gene>
<feature type="domain" description="HTH lysR-type" evidence="6">
    <location>
        <begin position="1"/>
        <end position="58"/>
    </location>
</feature>
<keyword evidence="3" id="KW-0238">DNA-binding</keyword>
<dbReference type="Gene3D" id="3.40.190.10">
    <property type="entry name" value="Periplasmic binding protein-like II"/>
    <property type="match status" value="2"/>
</dbReference>
<evidence type="ECO:0000256" key="3">
    <source>
        <dbReference type="ARBA" id="ARBA00023125"/>
    </source>
</evidence>
<dbReference type="HOGENOM" id="CLU_039613_6_4_6"/>
<sequence>MTLTELRYIVAVARERHFGRAAEGCNVSQPTLSVAVKKLEEELGVALFERSKTEVSITPVGDQVVRQAQRVLEEVDSLTTIAHQGRDQLCGPLRLGAIHTIGPYLLPHLVPEVHRRAPELPLIIEENYTARLAESLKRGELDAIIVATPFEQPGVVTLPLYSEPFVAVLPADHPLSRRQKLDINELARETLLLLGSGHCFREQVLHFCPDCHATVSSGNSIQHTVEGSSLETIRHMVVTGMGVTILPCSAAGADRYAQHLLSIRRFQEPVPTRQVALAWRTSFPRPKAIEVIRQAILETHVPCLEMVSEPSG</sequence>
<dbReference type="SUPFAM" id="SSF53850">
    <property type="entry name" value="Periplasmic binding protein-like II"/>
    <property type="match status" value="1"/>
</dbReference>
<dbReference type="KEGG" id="hhc:M911_07545"/>
<evidence type="ECO:0000256" key="4">
    <source>
        <dbReference type="ARBA" id="ARBA00023159"/>
    </source>
</evidence>
<dbReference type="InterPro" id="IPR000847">
    <property type="entry name" value="LysR_HTH_N"/>
</dbReference>
<evidence type="ECO:0000313" key="7">
    <source>
        <dbReference type="EMBL" id="AHK79034.1"/>
    </source>
</evidence>
<dbReference type="GO" id="GO:0003700">
    <property type="term" value="F:DNA-binding transcription factor activity"/>
    <property type="evidence" value="ECO:0007669"/>
    <property type="project" value="InterPro"/>
</dbReference>
<dbReference type="PRINTS" id="PR00039">
    <property type="entry name" value="HTHLYSR"/>
</dbReference>
<dbReference type="PANTHER" id="PTHR30346:SF26">
    <property type="entry name" value="HYDROGEN PEROXIDE-INDUCIBLE GENES ACTIVATOR"/>
    <property type="match status" value="1"/>
</dbReference>
<dbReference type="PATRIC" id="fig|1354791.3.peg.1966"/>
<evidence type="ECO:0000259" key="6">
    <source>
        <dbReference type="PROSITE" id="PS50931"/>
    </source>
</evidence>
<reference evidence="8" key="2">
    <citation type="submission" date="2014-02" db="EMBL/GenBank/DDBJ databases">
        <title>Draft Genome Sequence of extremely halophilic bacteria Halorhodospira halochloris.</title>
        <authorList>
            <person name="Singh K.S."/>
        </authorList>
    </citation>
    <scope>NUCLEOTIDE SEQUENCE [LARGE SCALE GENOMIC DNA]</scope>
    <source>
        <strain evidence="8">A</strain>
    </source>
</reference>
<evidence type="ECO:0000256" key="2">
    <source>
        <dbReference type="ARBA" id="ARBA00023015"/>
    </source>
</evidence>
<proteinExistence type="inferred from homology"/>
<dbReference type="GO" id="GO:0003677">
    <property type="term" value="F:DNA binding"/>
    <property type="evidence" value="ECO:0007669"/>
    <property type="project" value="UniProtKB-KW"/>
</dbReference>
<evidence type="ECO:0000313" key="8">
    <source>
        <dbReference type="Proteomes" id="UP000019442"/>
    </source>
</evidence>
<dbReference type="Pfam" id="PF00126">
    <property type="entry name" value="HTH_1"/>
    <property type="match status" value="1"/>
</dbReference>
<keyword evidence="8" id="KW-1185">Reference proteome</keyword>
<keyword evidence="2" id="KW-0805">Transcription regulation</keyword>
<dbReference type="EMBL" id="CP007268">
    <property type="protein sequence ID" value="AHK79034.1"/>
    <property type="molecule type" value="Genomic_DNA"/>
</dbReference>
<dbReference type="InterPro" id="IPR036388">
    <property type="entry name" value="WH-like_DNA-bd_sf"/>
</dbReference>
<dbReference type="InterPro" id="IPR005119">
    <property type="entry name" value="LysR_subst-bd"/>
</dbReference>
<dbReference type="OrthoDB" id="5297026at2"/>
<dbReference type="RefSeq" id="WP_025281456.1">
    <property type="nucleotide sequence ID" value="NZ_CP007268.1"/>
</dbReference>